<reference evidence="1 2" key="1">
    <citation type="submission" date="2022-05" db="EMBL/GenBank/DDBJ databases">
        <authorList>
            <consortium name="Genoscope - CEA"/>
            <person name="William W."/>
        </authorList>
    </citation>
    <scope>NUCLEOTIDE SEQUENCE [LARGE SCALE GENOMIC DNA]</scope>
</reference>
<sequence>AYEVRFPSFTTLITTSQSLVGSVVSQSHHHHSSLNKQRFETHFHLRSYRELHLDYVSNFIWVVNVLIVYLGHSELPT</sequence>
<feature type="non-terminal residue" evidence="1">
    <location>
        <position position="1"/>
    </location>
</feature>
<evidence type="ECO:0000313" key="1">
    <source>
        <dbReference type="EMBL" id="CAH3196866.1"/>
    </source>
</evidence>
<gene>
    <name evidence="1" type="ORF">PEVE_00033799</name>
</gene>
<keyword evidence="2" id="KW-1185">Reference proteome</keyword>
<name>A0ABN8T0R9_9CNID</name>
<evidence type="ECO:0000313" key="2">
    <source>
        <dbReference type="Proteomes" id="UP001159427"/>
    </source>
</evidence>
<protein>
    <submittedName>
        <fullName evidence="1">Uncharacterized protein</fullName>
    </submittedName>
</protein>
<accession>A0ABN8T0R9</accession>
<organism evidence="1 2">
    <name type="scientific">Porites evermanni</name>
    <dbReference type="NCBI Taxonomy" id="104178"/>
    <lineage>
        <taxon>Eukaryota</taxon>
        <taxon>Metazoa</taxon>
        <taxon>Cnidaria</taxon>
        <taxon>Anthozoa</taxon>
        <taxon>Hexacorallia</taxon>
        <taxon>Scleractinia</taxon>
        <taxon>Fungiina</taxon>
        <taxon>Poritidae</taxon>
        <taxon>Porites</taxon>
    </lineage>
</organism>
<proteinExistence type="predicted"/>
<comment type="caution">
    <text evidence="1">The sequence shown here is derived from an EMBL/GenBank/DDBJ whole genome shotgun (WGS) entry which is preliminary data.</text>
</comment>
<dbReference type="EMBL" id="CALNXI010005042">
    <property type="protein sequence ID" value="CAH3196866.1"/>
    <property type="molecule type" value="Genomic_DNA"/>
</dbReference>
<dbReference type="Proteomes" id="UP001159427">
    <property type="component" value="Unassembled WGS sequence"/>
</dbReference>